<proteinExistence type="predicted"/>
<name>A0AB34C6M7_9PSED</name>
<gene>
    <name evidence="1" type="ORF">F2A38_10615</name>
</gene>
<accession>A0AB34C6M7</accession>
<dbReference type="EMBL" id="VWPC01000008">
    <property type="protein sequence ID" value="KAA5842651.1"/>
    <property type="molecule type" value="Genomic_DNA"/>
</dbReference>
<evidence type="ECO:0000313" key="2">
    <source>
        <dbReference type="Proteomes" id="UP000323924"/>
    </source>
</evidence>
<comment type="caution">
    <text evidence="1">The sequence shown here is derived from an EMBL/GenBank/DDBJ whole genome shotgun (WGS) entry which is preliminary data.</text>
</comment>
<evidence type="ECO:0000313" key="1">
    <source>
        <dbReference type="EMBL" id="KAA5842651.1"/>
    </source>
</evidence>
<protein>
    <submittedName>
        <fullName evidence="1">Uncharacterized protein</fullName>
    </submittedName>
</protein>
<dbReference type="AlphaFoldDB" id="A0AB34C6M7"/>
<sequence length="59" mass="6275">MMHLCVNYYVQSGFVAAVNPKGKVKSIANAGPTALNILPYMAAQAGNRPTDTEYPTSCV</sequence>
<organism evidence="1 2">
    <name type="scientific">Pseudomonas chlororaphis</name>
    <dbReference type="NCBI Taxonomy" id="587753"/>
    <lineage>
        <taxon>Bacteria</taxon>
        <taxon>Pseudomonadati</taxon>
        <taxon>Pseudomonadota</taxon>
        <taxon>Gammaproteobacteria</taxon>
        <taxon>Pseudomonadales</taxon>
        <taxon>Pseudomonadaceae</taxon>
        <taxon>Pseudomonas</taxon>
    </lineage>
</organism>
<reference evidence="1 2" key="1">
    <citation type="submission" date="2019-09" db="EMBL/GenBank/DDBJ databases">
        <authorList>
            <person name="Vacheron J."/>
            <person name="Dubost A."/>
            <person name="Prigent-Combaret C."/>
            <person name="Muller D."/>
        </authorList>
    </citation>
    <scope>NUCLEOTIDE SEQUENCE [LARGE SCALE GENOMIC DNA]</scope>
    <source>
        <strain evidence="1 2">JV497</strain>
    </source>
</reference>
<dbReference type="Proteomes" id="UP000323924">
    <property type="component" value="Unassembled WGS sequence"/>
</dbReference>